<name>A0A7C5KBU1_9BACT</name>
<organism evidence="1">
    <name type="scientific">Thermodesulfobium narugense</name>
    <dbReference type="NCBI Taxonomy" id="184064"/>
    <lineage>
        <taxon>Bacteria</taxon>
        <taxon>Pseudomonadati</taxon>
        <taxon>Thermodesulfobiota</taxon>
        <taxon>Thermodesulfobiia</taxon>
        <taxon>Thermodesulfobiales</taxon>
        <taxon>Thermodesulfobiaceae</taxon>
        <taxon>Thermodesulfobium</taxon>
    </lineage>
</organism>
<proteinExistence type="predicted"/>
<evidence type="ECO:0000313" key="1">
    <source>
        <dbReference type="EMBL" id="HHI65317.1"/>
    </source>
</evidence>
<gene>
    <name evidence="1" type="ORF">ENL70_02045</name>
</gene>
<dbReference type="AlphaFoldDB" id="A0A7C5KBU1"/>
<sequence>MNERDFERLESRVKELEDLVIRLIKKLGLEKDLFENYQISKDHGKVLEVLGFSGYTIEKNRDTISNYIVENELLEPLQTVGRKIWKLFGLNIRKIEIQNSTEGLTILIKLAKLDKEKEDKINSIWANLSKERSNLIKFTYLLDN</sequence>
<protein>
    <submittedName>
        <fullName evidence="1">Uncharacterized protein</fullName>
    </submittedName>
</protein>
<accession>A0A7C5KBU1</accession>
<dbReference type="EMBL" id="DRUY01000071">
    <property type="protein sequence ID" value="HHI65317.1"/>
    <property type="molecule type" value="Genomic_DNA"/>
</dbReference>
<comment type="caution">
    <text evidence="1">The sequence shown here is derived from an EMBL/GenBank/DDBJ whole genome shotgun (WGS) entry which is preliminary data.</text>
</comment>
<reference evidence="1" key="1">
    <citation type="journal article" date="2020" name="mSystems">
        <title>Genome- and Community-Level Interaction Insights into Carbon Utilization and Element Cycling Functions of Hydrothermarchaeota in Hydrothermal Sediment.</title>
        <authorList>
            <person name="Zhou Z."/>
            <person name="Liu Y."/>
            <person name="Xu W."/>
            <person name="Pan J."/>
            <person name="Luo Z.H."/>
            <person name="Li M."/>
        </authorList>
    </citation>
    <scope>NUCLEOTIDE SEQUENCE [LARGE SCALE GENOMIC DNA]</scope>
    <source>
        <strain evidence="1">SpSt-1019</strain>
    </source>
</reference>